<evidence type="ECO:0000313" key="8">
    <source>
        <dbReference type="Proteomes" id="UP000285575"/>
    </source>
</evidence>
<dbReference type="AlphaFoldDB" id="A0A437RAL3"/>
<dbReference type="PANTHER" id="PTHR32308:SF10">
    <property type="entry name" value="CITRATE LYASE SUBUNIT BETA"/>
    <property type="match status" value="1"/>
</dbReference>
<feature type="binding site" evidence="4">
    <location>
        <position position="119"/>
    </location>
    <ligand>
        <name>substrate</name>
    </ligand>
</feature>
<proteinExistence type="predicted"/>
<dbReference type="InterPro" id="IPR011206">
    <property type="entry name" value="Citrate_lyase_beta/mcl1/mcl2"/>
</dbReference>
<dbReference type="OrthoDB" id="348111at2"/>
<comment type="caution">
    <text evidence="7">The sequence shown here is derived from an EMBL/GenBank/DDBJ whole genome shotgun (WGS) entry which is preliminary data.</text>
</comment>
<evidence type="ECO:0000256" key="1">
    <source>
        <dbReference type="ARBA" id="ARBA00001946"/>
    </source>
</evidence>
<dbReference type="InterPro" id="IPR005000">
    <property type="entry name" value="Aldolase/citrate-lyase_domain"/>
</dbReference>
<dbReference type="GO" id="GO:0016829">
    <property type="term" value="F:lyase activity"/>
    <property type="evidence" value="ECO:0007669"/>
    <property type="project" value="UniProtKB-KW"/>
</dbReference>
<feature type="binding site" evidence="5">
    <location>
        <position position="145"/>
    </location>
    <ligand>
        <name>Mg(2+)</name>
        <dbReference type="ChEBI" id="CHEBI:18420"/>
    </ligand>
</feature>
<feature type="domain" description="HpcH/HpaI aldolase/citrate lyase" evidence="6">
    <location>
        <begin position="9"/>
        <end position="215"/>
    </location>
</feature>
<evidence type="ECO:0000256" key="5">
    <source>
        <dbReference type="PIRSR" id="PIRSR015582-2"/>
    </source>
</evidence>
<dbReference type="EMBL" id="SACR01000006">
    <property type="protein sequence ID" value="RVU43783.1"/>
    <property type="molecule type" value="Genomic_DNA"/>
</dbReference>
<name>A0A437RAL3_9BURK</name>
<dbReference type="SUPFAM" id="SSF51621">
    <property type="entry name" value="Phosphoenolpyruvate/pyruvate domain"/>
    <property type="match status" value="1"/>
</dbReference>
<feature type="binding site" evidence="5">
    <location>
        <position position="119"/>
    </location>
    <ligand>
        <name>Mg(2+)</name>
        <dbReference type="ChEBI" id="CHEBI:18420"/>
    </ligand>
</feature>
<dbReference type="PIRSF" id="PIRSF015582">
    <property type="entry name" value="Cit_lyase_B"/>
    <property type="match status" value="1"/>
</dbReference>
<dbReference type="Pfam" id="PF03328">
    <property type="entry name" value="HpcH_HpaI"/>
    <property type="match status" value="1"/>
</dbReference>
<keyword evidence="2 5" id="KW-0479">Metal-binding</keyword>
<protein>
    <submittedName>
        <fullName evidence="7">CoA ester lyase</fullName>
    </submittedName>
</protein>
<keyword evidence="3 5" id="KW-0460">Magnesium</keyword>
<dbReference type="Proteomes" id="UP000285575">
    <property type="component" value="Unassembled WGS sequence"/>
</dbReference>
<sequence length="275" mass="28271">MSPTPVLPRSYLFVPGDRPERFAKALASGADAVVLDLEDAVAPSVKAAARAAAAQALASGDPRWVLRLNDAASPEFAFDLALLQAVPAPALMLPKAEDAGVIARLHAACPQAALLPLVESARGVLAAGALAAAPGVQRLVFGTLDYALDLGLEGPLAGSLGLDLPAALLALASRAAGIGAPVAGVTPALDDEAQLRADFDRARALGYTAKLCIDPRQVAPVHALLQPSAEEQAWAQRVVQAAEAAHATGAVQLDGRMVDRPVIERARRLLARTVP</sequence>
<dbReference type="GO" id="GO:0006107">
    <property type="term" value="P:oxaloacetate metabolic process"/>
    <property type="evidence" value="ECO:0007669"/>
    <property type="project" value="TreeGrafter"/>
</dbReference>
<feature type="binding site" evidence="4">
    <location>
        <position position="67"/>
    </location>
    <ligand>
        <name>substrate</name>
    </ligand>
</feature>
<accession>A0A437RAL3</accession>
<evidence type="ECO:0000256" key="4">
    <source>
        <dbReference type="PIRSR" id="PIRSR015582-1"/>
    </source>
</evidence>
<dbReference type="PANTHER" id="PTHR32308">
    <property type="entry name" value="LYASE BETA SUBUNIT, PUTATIVE (AFU_ORTHOLOGUE AFUA_4G13030)-RELATED"/>
    <property type="match status" value="1"/>
</dbReference>
<organism evidence="7 8">
    <name type="scientific">Rubrivivax rivuli</name>
    <dbReference type="NCBI Taxonomy" id="1862385"/>
    <lineage>
        <taxon>Bacteria</taxon>
        <taxon>Pseudomonadati</taxon>
        <taxon>Pseudomonadota</taxon>
        <taxon>Betaproteobacteria</taxon>
        <taxon>Burkholderiales</taxon>
        <taxon>Sphaerotilaceae</taxon>
        <taxon>Rubrivivax</taxon>
    </lineage>
</organism>
<comment type="cofactor">
    <cofactor evidence="1">
        <name>Mg(2+)</name>
        <dbReference type="ChEBI" id="CHEBI:18420"/>
    </cofactor>
</comment>
<keyword evidence="8" id="KW-1185">Reference proteome</keyword>
<dbReference type="Gene3D" id="3.20.20.60">
    <property type="entry name" value="Phosphoenolpyruvate-binding domains"/>
    <property type="match status" value="1"/>
</dbReference>
<dbReference type="RefSeq" id="WP_128230342.1">
    <property type="nucleotide sequence ID" value="NZ_SACR01000006.1"/>
</dbReference>
<evidence type="ECO:0000256" key="2">
    <source>
        <dbReference type="ARBA" id="ARBA00022723"/>
    </source>
</evidence>
<evidence type="ECO:0000259" key="6">
    <source>
        <dbReference type="Pfam" id="PF03328"/>
    </source>
</evidence>
<keyword evidence="7" id="KW-0456">Lyase</keyword>
<dbReference type="GO" id="GO:0000287">
    <property type="term" value="F:magnesium ion binding"/>
    <property type="evidence" value="ECO:0007669"/>
    <property type="project" value="TreeGrafter"/>
</dbReference>
<dbReference type="InterPro" id="IPR040442">
    <property type="entry name" value="Pyrv_kinase-like_dom_sf"/>
</dbReference>
<gene>
    <name evidence="7" type="ORF">EOE66_19110</name>
</gene>
<dbReference type="InterPro" id="IPR015813">
    <property type="entry name" value="Pyrv/PenolPyrv_kinase-like_dom"/>
</dbReference>
<reference evidence="7 8" key="1">
    <citation type="submission" date="2019-01" db="EMBL/GenBank/DDBJ databases">
        <authorList>
            <person name="Chen W.-M."/>
        </authorList>
    </citation>
    <scope>NUCLEOTIDE SEQUENCE [LARGE SCALE GENOMIC DNA]</scope>
    <source>
        <strain evidence="7 8">KYPY4</strain>
    </source>
</reference>
<evidence type="ECO:0000256" key="3">
    <source>
        <dbReference type="ARBA" id="ARBA00022842"/>
    </source>
</evidence>
<evidence type="ECO:0000313" key="7">
    <source>
        <dbReference type="EMBL" id="RVU43783.1"/>
    </source>
</evidence>